<evidence type="ECO:0000256" key="2">
    <source>
        <dbReference type="SAM" id="MobiDB-lite"/>
    </source>
</evidence>
<feature type="compositionally biased region" description="Basic and acidic residues" evidence="2">
    <location>
        <begin position="257"/>
        <end position="268"/>
    </location>
</feature>
<feature type="compositionally biased region" description="Low complexity" evidence="2">
    <location>
        <begin position="39"/>
        <end position="48"/>
    </location>
</feature>
<proteinExistence type="inferred from homology"/>
<dbReference type="WBParaSite" id="nRc.2.0.1.t06156-RA">
    <property type="protein sequence ID" value="nRc.2.0.1.t06156-RA"/>
    <property type="gene ID" value="nRc.2.0.1.g06156"/>
</dbReference>
<comment type="similarity">
    <text evidence="1">Belongs to the calponin family.</text>
</comment>
<dbReference type="PANTHER" id="PTHR47385">
    <property type="entry name" value="CALPONIN"/>
    <property type="match status" value="1"/>
</dbReference>
<evidence type="ECO:0000256" key="1">
    <source>
        <dbReference type="ARBA" id="ARBA00009631"/>
    </source>
</evidence>
<feature type="compositionally biased region" description="Acidic residues" evidence="2">
    <location>
        <begin position="1"/>
        <end position="23"/>
    </location>
</feature>
<feature type="compositionally biased region" description="Basic and acidic residues" evidence="2">
    <location>
        <begin position="340"/>
        <end position="352"/>
    </location>
</feature>
<name>A0A915HXZ2_ROMCU</name>
<reference evidence="4" key="1">
    <citation type="submission" date="2022-11" db="UniProtKB">
        <authorList>
            <consortium name="WormBaseParasite"/>
        </authorList>
    </citation>
    <scope>IDENTIFICATION</scope>
</reference>
<sequence>MPTEEIEISEDLLMENDDSTDESSESKSGFRKVPPVPKKPSLSKSASANSHQNGFNNGHEPFIVLGNYSPGKRSKFPKEKLMASEGIIPLQYGTNRFDSQKGMTGFGRPRDVIEHSKCSVLKPIDDEEKIVATKTVLPLQSGTNKFASQKGMTGFGRPRDILNHVTLNGSVPEMSEDKAKAAEGIIRLQSGTNRLASQAGMTGFGMPRSVLGKYHTEQDPSSQGFINLQMGTNKHASQAGMTGFGMPRTNITKYKDSQRGEIPHDESSVSRQVSGYKDGASQSGMTGFGMPRNTTVSALKSQERRSQGIVPYQMGINWGDSQAGKTGFGQPRQVVTSSTDESRGELPEELARAPEVPFWSGAEKLATQSGMTAMGMPRDCKGTYLRRLW</sequence>
<dbReference type="Pfam" id="PF00402">
    <property type="entry name" value="Calponin"/>
    <property type="match status" value="7"/>
</dbReference>
<dbReference type="PROSITE" id="PS51122">
    <property type="entry name" value="CALPONIN_2"/>
    <property type="match status" value="6"/>
</dbReference>
<dbReference type="GO" id="GO:0051015">
    <property type="term" value="F:actin filament binding"/>
    <property type="evidence" value="ECO:0007669"/>
    <property type="project" value="TreeGrafter"/>
</dbReference>
<dbReference type="InterPro" id="IPR000557">
    <property type="entry name" value="Calponin_repeat"/>
</dbReference>
<evidence type="ECO:0000313" key="4">
    <source>
        <dbReference type="WBParaSite" id="nRc.2.0.1.t06156-RA"/>
    </source>
</evidence>
<dbReference type="PANTHER" id="PTHR47385:SF11">
    <property type="entry name" value="PROTEIN UNC-87"/>
    <property type="match status" value="1"/>
</dbReference>
<protein>
    <submittedName>
        <fullName evidence="4">Calponin</fullName>
    </submittedName>
</protein>
<dbReference type="OMA" id="PETFAIM"/>
<evidence type="ECO:0000313" key="3">
    <source>
        <dbReference type="Proteomes" id="UP000887565"/>
    </source>
</evidence>
<dbReference type="GO" id="GO:0015629">
    <property type="term" value="C:actin cytoskeleton"/>
    <property type="evidence" value="ECO:0007669"/>
    <property type="project" value="TreeGrafter"/>
</dbReference>
<feature type="region of interest" description="Disordered" evidence="2">
    <location>
        <begin position="321"/>
        <end position="355"/>
    </location>
</feature>
<accession>A0A915HXZ2</accession>
<dbReference type="PROSITE" id="PS01052">
    <property type="entry name" value="CALPONIN_1"/>
    <property type="match status" value="3"/>
</dbReference>
<organism evidence="3 4">
    <name type="scientific">Romanomermis culicivorax</name>
    <name type="common">Nematode worm</name>
    <dbReference type="NCBI Taxonomy" id="13658"/>
    <lineage>
        <taxon>Eukaryota</taxon>
        <taxon>Metazoa</taxon>
        <taxon>Ecdysozoa</taxon>
        <taxon>Nematoda</taxon>
        <taxon>Enoplea</taxon>
        <taxon>Dorylaimia</taxon>
        <taxon>Mermithida</taxon>
        <taxon>Mermithoidea</taxon>
        <taxon>Mermithidae</taxon>
        <taxon>Romanomermis</taxon>
    </lineage>
</organism>
<feature type="region of interest" description="Disordered" evidence="2">
    <location>
        <begin position="257"/>
        <end position="293"/>
    </location>
</feature>
<dbReference type="GO" id="GO:0007015">
    <property type="term" value="P:actin filament organization"/>
    <property type="evidence" value="ECO:0007669"/>
    <property type="project" value="TreeGrafter"/>
</dbReference>
<dbReference type="Proteomes" id="UP000887565">
    <property type="component" value="Unplaced"/>
</dbReference>
<keyword evidence="3" id="KW-1185">Reference proteome</keyword>
<dbReference type="AlphaFoldDB" id="A0A915HXZ2"/>
<dbReference type="InterPro" id="IPR050606">
    <property type="entry name" value="Calponin-like"/>
</dbReference>
<feature type="region of interest" description="Disordered" evidence="2">
    <location>
        <begin position="1"/>
        <end position="58"/>
    </location>
</feature>